<keyword evidence="5" id="KW-0851">Voltage-gated channel</keyword>
<evidence type="ECO:0000256" key="5">
    <source>
        <dbReference type="ARBA" id="ARBA00022882"/>
    </source>
</evidence>
<dbReference type="GeneTree" id="ENSGT00940000155439"/>
<keyword evidence="7" id="KW-0406">Ion transport</keyword>
<dbReference type="Pfam" id="PF00654">
    <property type="entry name" value="Voltage_CLC"/>
    <property type="match status" value="1"/>
</dbReference>
<dbReference type="GO" id="GO:0005886">
    <property type="term" value="C:plasma membrane"/>
    <property type="evidence" value="ECO:0007669"/>
    <property type="project" value="TreeGrafter"/>
</dbReference>
<keyword evidence="12" id="KW-0407">Ion channel</keyword>
<dbReference type="InterPro" id="IPR050970">
    <property type="entry name" value="Cl_channel_volt-gated"/>
</dbReference>
<evidence type="ECO:0000256" key="7">
    <source>
        <dbReference type="ARBA" id="ARBA00023065"/>
    </source>
</evidence>
<evidence type="ECO:0000256" key="12">
    <source>
        <dbReference type="ARBA" id="ARBA00023303"/>
    </source>
</evidence>
<evidence type="ECO:0000313" key="15">
    <source>
        <dbReference type="Ensembl" id="ENSMZEP00005025928.1"/>
    </source>
</evidence>
<reference evidence="15" key="2">
    <citation type="submission" date="2025-08" db="UniProtKB">
        <authorList>
            <consortium name="Ensembl"/>
        </authorList>
    </citation>
    <scope>IDENTIFICATION</scope>
</reference>
<proteinExistence type="predicted"/>
<evidence type="ECO:0000256" key="2">
    <source>
        <dbReference type="ARBA" id="ARBA00022448"/>
    </source>
</evidence>
<reference evidence="15" key="3">
    <citation type="submission" date="2025-09" db="UniProtKB">
        <authorList>
            <consortium name="Ensembl"/>
        </authorList>
    </citation>
    <scope>IDENTIFICATION</scope>
</reference>
<keyword evidence="10" id="KW-0869">Chloride channel</keyword>
<keyword evidence="9 14" id="KW-0472">Membrane</keyword>
<evidence type="ECO:0000256" key="14">
    <source>
        <dbReference type="SAM" id="Phobius"/>
    </source>
</evidence>
<dbReference type="GO" id="GO:0034707">
    <property type="term" value="C:chloride channel complex"/>
    <property type="evidence" value="ECO:0007669"/>
    <property type="project" value="UniProtKB-KW"/>
</dbReference>
<organism evidence="15 16">
    <name type="scientific">Maylandia zebra</name>
    <name type="common">zebra mbuna</name>
    <dbReference type="NCBI Taxonomy" id="106582"/>
    <lineage>
        <taxon>Eukaryota</taxon>
        <taxon>Metazoa</taxon>
        <taxon>Chordata</taxon>
        <taxon>Craniata</taxon>
        <taxon>Vertebrata</taxon>
        <taxon>Euteleostomi</taxon>
        <taxon>Actinopterygii</taxon>
        <taxon>Neopterygii</taxon>
        <taxon>Teleostei</taxon>
        <taxon>Neoteleostei</taxon>
        <taxon>Acanthomorphata</taxon>
        <taxon>Ovalentaria</taxon>
        <taxon>Cichlomorphae</taxon>
        <taxon>Cichliformes</taxon>
        <taxon>Cichlidae</taxon>
        <taxon>African cichlids</taxon>
        <taxon>Pseudocrenilabrinae</taxon>
        <taxon>Haplochromini</taxon>
        <taxon>Maylandia</taxon>
        <taxon>Maylandia zebra complex</taxon>
    </lineage>
</organism>
<evidence type="ECO:0000256" key="11">
    <source>
        <dbReference type="ARBA" id="ARBA00023214"/>
    </source>
</evidence>
<dbReference type="CDD" id="cd03683">
    <property type="entry name" value="ClC_1_like"/>
    <property type="match status" value="1"/>
</dbReference>
<evidence type="ECO:0000256" key="13">
    <source>
        <dbReference type="SAM" id="MobiDB-lite"/>
    </source>
</evidence>
<evidence type="ECO:0000313" key="16">
    <source>
        <dbReference type="Proteomes" id="UP000265160"/>
    </source>
</evidence>
<accession>A0A3P9CUB8</accession>
<dbReference type="Ensembl" id="ENSMZET00005026765.1">
    <property type="protein sequence ID" value="ENSMZEP00005025928.1"/>
    <property type="gene ID" value="ENSMZEG00005019339.1"/>
</dbReference>
<dbReference type="SUPFAM" id="SSF54631">
    <property type="entry name" value="CBS-domain pair"/>
    <property type="match status" value="1"/>
</dbReference>
<dbReference type="InterPro" id="IPR001807">
    <property type="entry name" value="ClC"/>
</dbReference>
<feature type="transmembrane region" description="Helical" evidence="14">
    <location>
        <begin position="78"/>
        <end position="103"/>
    </location>
</feature>
<evidence type="ECO:0000256" key="3">
    <source>
        <dbReference type="ARBA" id="ARBA00022692"/>
    </source>
</evidence>
<evidence type="ECO:0000256" key="10">
    <source>
        <dbReference type="ARBA" id="ARBA00023173"/>
    </source>
</evidence>
<dbReference type="InterPro" id="IPR014743">
    <property type="entry name" value="Cl-channel_core"/>
</dbReference>
<dbReference type="SUPFAM" id="SSF81340">
    <property type="entry name" value="Clc chloride channel"/>
    <property type="match status" value="1"/>
</dbReference>
<keyword evidence="6 14" id="KW-1133">Transmembrane helix</keyword>
<keyword evidence="11" id="KW-0868">Chloride</keyword>
<keyword evidence="16" id="KW-1185">Reference proteome</keyword>
<feature type="transmembrane region" description="Helical" evidence="14">
    <location>
        <begin position="195"/>
        <end position="213"/>
    </location>
</feature>
<comment type="subcellular location">
    <subcellularLocation>
        <location evidence="1">Membrane</location>
        <topology evidence="1">Multi-pass membrane protein</topology>
    </subcellularLocation>
</comment>
<feature type="transmembrane region" description="Helical" evidence="14">
    <location>
        <begin position="225"/>
        <end position="249"/>
    </location>
</feature>
<feature type="transmembrane region" description="Helical" evidence="14">
    <location>
        <begin position="124"/>
        <end position="146"/>
    </location>
</feature>
<sequence length="845" mass="93923">MAGDRSDHRVLQYEQSLMYGRYTQELGVYAKEEATRLKESGEKVSQRSRTLEHDNGRCAKFGPFRWLRFLISLIGEDWIFFFLLGILMGLASWAMELGINMLLKGQKWVYGRLDSNGFLQYLGWVGYSVALIVFSAGFTQIVSPQAAGSGISEMKTILRGVLLKEYLTFRTFVAKVISLAFALGSGMPLGKEAPFVHIASLCGALLCKLPVFRGIYENESRYREMLAAACAVGVGCVLAAPVGGVLFSIEVTFTFFAVRSYWRGFFSVTIAAFFFRVLAVWYKDEETVTALFRTHFQVDFPFDLKEMPAFALLGIISGFGGALFVYLNRRIALFIKKQKLFNTFLMKKCLVYPVMVSFLISSLLFPSGFGQFMAGELTQNEALVTLLDNRTWTKDGIAEEFDYIGNARVWMHPQVTVFGTLALFTIMRFWMCALAITMPVPYGAFMPVLVIGAGLGRLVGECMAYWFPEGIHAGHAIYPIVPGGYAVVGAAALSGAVSHSFSTVVMVLELTGQISHLLPALIAVVLANLVAQSLQPSIYDSIIKIKKLPYLPELGWGQHEVYNIRVEDIMVRDVQYITLSCSYRDLLNILMKSRLKALPLLTSAESMILLGSIERTQLQSLLSQQLSCARRLQCIKERGAEAKKLLSTESNPPSNNNSSLQTGPEEGHIQVTNEELNPPPVVERPTELSNSSRDESGVTLRSIFCASSDAEEVQDDRDVQDPTSEITDWEARQLDERVNFNNCKINPALIQLLECTSLHKTYTIFSLLGLDHAYVTRIGRLIGVVSIKELRKAIDGSMTLKGVKVAPPMATFRNSSLSSSQNETTYLQAVRPPEEHVTDAPKHVC</sequence>
<evidence type="ECO:0000256" key="6">
    <source>
        <dbReference type="ARBA" id="ARBA00022989"/>
    </source>
</evidence>
<feature type="transmembrane region" description="Helical" evidence="14">
    <location>
        <begin position="166"/>
        <end position="183"/>
    </location>
</feature>
<feature type="region of interest" description="Disordered" evidence="13">
    <location>
        <begin position="645"/>
        <end position="696"/>
    </location>
</feature>
<dbReference type="GO" id="GO:0005247">
    <property type="term" value="F:voltage-gated chloride channel activity"/>
    <property type="evidence" value="ECO:0007669"/>
    <property type="project" value="TreeGrafter"/>
</dbReference>
<keyword evidence="4" id="KW-0677">Repeat</keyword>
<dbReference type="Gene3D" id="3.10.580.10">
    <property type="entry name" value="CBS-domain"/>
    <property type="match status" value="2"/>
</dbReference>
<feature type="transmembrane region" description="Helical" evidence="14">
    <location>
        <begin position="415"/>
        <end position="436"/>
    </location>
</feature>
<feature type="compositionally biased region" description="Low complexity" evidence="13">
    <location>
        <begin position="650"/>
        <end position="659"/>
    </location>
</feature>
<evidence type="ECO:0000256" key="9">
    <source>
        <dbReference type="ARBA" id="ARBA00023136"/>
    </source>
</evidence>
<feature type="transmembrane region" description="Helical" evidence="14">
    <location>
        <begin position="261"/>
        <end position="282"/>
    </location>
</feature>
<keyword evidence="2" id="KW-0813">Transport</keyword>
<dbReference type="Proteomes" id="UP000265160">
    <property type="component" value="LG14"/>
</dbReference>
<reference evidence="15 16" key="1">
    <citation type="journal article" date="2014" name="Nature">
        <title>The genomic substrate for adaptive radiation in African cichlid fish.</title>
        <authorList>
            <person name="Brawand D."/>
            <person name="Wagner C.E."/>
            <person name="Li Y.I."/>
            <person name="Malinsky M."/>
            <person name="Keller I."/>
            <person name="Fan S."/>
            <person name="Simakov O."/>
            <person name="Ng A.Y."/>
            <person name="Lim Z.W."/>
            <person name="Bezault E."/>
            <person name="Turner-Maier J."/>
            <person name="Johnson J."/>
            <person name="Alcazar R."/>
            <person name="Noh H.J."/>
            <person name="Russell P."/>
            <person name="Aken B."/>
            <person name="Alfoldi J."/>
            <person name="Amemiya C."/>
            <person name="Azzouzi N."/>
            <person name="Baroiller J.F."/>
            <person name="Barloy-Hubler F."/>
            <person name="Berlin A."/>
            <person name="Bloomquist R."/>
            <person name="Carleton K.L."/>
            <person name="Conte M.A."/>
            <person name="D'Cotta H."/>
            <person name="Eshel O."/>
            <person name="Gaffney L."/>
            <person name="Galibert F."/>
            <person name="Gante H.F."/>
            <person name="Gnerre S."/>
            <person name="Greuter L."/>
            <person name="Guyon R."/>
            <person name="Haddad N.S."/>
            <person name="Haerty W."/>
            <person name="Harris R.M."/>
            <person name="Hofmann H.A."/>
            <person name="Hourlier T."/>
            <person name="Hulata G."/>
            <person name="Jaffe D.B."/>
            <person name="Lara M."/>
            <person name="Lee A.P."/>
            <person name="MacCallum I."/>
            <person name="Mwaiko S."/>
            <person name="Nikaido M."/>
            <person name="Nishihara H."/>
            <person name="Ozouf-Costaz C."/>
            <person name="Penman D.J."/>
            <person name="Przybylski D."/>
            <person name="Rakotomanga M."/>
            <person name="Renn S.C.P."/>
            <person name="Ribeiro F.J."/>
            <person name="Ron M."/>
            <person name="Salzburger W."/>
            <person name="Sanchez-Pulido L."/>
            <person name="Santos M.E."/>
            <person name="Searle S."/>
            <person name="Sharpe T."/>
            <person name="Swofford R."/>
            <person name="Tan F.J."/>
            <person name="Williams L."/>
            <person name="Young S."/>
            <person name="Yin S."/>
            <person name="Okada N."/>
            <person name="Kocher T.D."/>
            <person name="Miska E.A."/>
            <person name="Lander E.S."/>
            <person name="Venkatesh B."/>
            <person name="Fernald R.D."/>
            <person name="Meyer A."/>
            <person name="Ponting C.P."/>
            <person name="Streelman J.T."/>
            <person name="Lindblad-Toh K."/>
            <person name="Seehausen O."/>
            <person name="Di Palma F."/>
        </authorList>
    </citation>
    <scope>NUCLEOTIDE SEQUENCE</scope>
</reference>
<dbReference type="PANTHER" id="PTHR45720">
    <property type="entry name" value="CHLORIDE CHANNEL PROTEIN 2"/>
    <property type="match status" value="1"/>
</dbReference>
<feature type="transmembrane region" description="Helical" evidence="14">
    <location>
        <begin position="448"/>
        <end position="467"/>
    </location>
</feature>
<dbReference type="PANTHER" id="PTHR45720:SF6">
    <property type="entry name" value="CHLORIDE CHANNEL PROTEIN 2"/>
    <property type="match status" value="1"/>
</dbReference>
<feature type="transmembrane region" description="Helical" evidence="14">
    <location>
        <begin position="349"/>
        <end position="369"/>
    </location>
</feature>
<dbReference type="AlphaFoldDB" id="A0A3P9CUB8"/>
<evidence type="ECO:0000256" key="4">
    <source>
        <dbReference type="ARBA" id="ARBA00022737"/>
    </source>
</evidence>
<protein>
    <submittedName>
        <fullName evidence="15">Chloride voltage-gated channel 2</fullName>
    </submittedName>
</protein>
<dbReference type="InterPro" id="IPR046342">
    <property type="entry name" value="CBS_dom_sf"/>
</dbReference>
<evidence type="ECO:0000256" key="1">
    <source>
        <dbReference type="ARBA" id="ARBA00004141"/>
    </source>
</evidence>
<name>A0A3P9CUB8_9CICH</name>
<keyword evidence="3 14" id="KW-0812">Transmembrane</keyword>
<dbReference type="FunFam" id="1.10.3080.10:FF:000003">
    <property type="entry name" value="Chloride channel 2"/>
    <property type="match status" value="1"/>
</dbReference>
<evidence type="ECO:0000256" key="8">
    <source>
        <dbReference type="ARBA" id="ARBA00023122"/>
    </source>
</evidence>
<dbReference type="PRINTS" id="PR00762">
    <property type="entry name" value="CLCHANNEL"/>
</dbReference>
<dbReference type="STRING" id="106582.ENSMZEP00005025928"/>
<dbReference type="Gene3D" id="1.10.3080.10">
    <property type="entry name" value="Clc chloride channel"/>
    <property type="match status" value="1"/>
</dbReference>
<keyword evidence="8" id="KW-0129">CBS domain</keyword>
<feature type="transmembrane region" description="Helical" evidence="14">
    <location>
        <begin position="309"/>
        <end position="328"/>
    </location>
</feature>